<dbReference type="Proteomes" id="UP000250928">
    <property type="component" value="Unassembled WGS sequence"/>
</dbReference>
<feature type="domain" description="Thioredoxin" evidence="3">
    <location>
        <begin position="32"/>
        <end position="186"/>
    </location>
</feature>
<sequence length="188" mass="21114">MTMMIQRLLLPLLLTLTTMASAAPNTPDPRCERIGRDAQRFTLWSERQPLTEKSFDDALGRPRRLAGFQGRPVLLHFWGTWCPPCLEEMPALDRLAGELSKEALEIIAVNRDAGGTDSTLAFYMKHGIRNLSAYSDRLGLFAHGMHVGKVPVTIYIDSRGREFGRLSGLVDWDSGEARQHIRHCLLGQ</sequence>
<dbReference type="GO" id="GO:0015036">
    <property type="term" value="F:disulfide oxidoreductase activity"/>
    <property type="evidence" value="ECO:0007669"/>
    <property type="project" value="UniProtKB-ARBA"/>
</dbReference>
<keyword evidence="2" id="KW-0732">Signal</keyword>
<dbReference type="InterPro" id="IPR000866">
    <property type="entry name" value="AhpC/TSA"/>
</dbReference>
<dbReference type="InterPro" id="IPR017937">
    <property type="entry name" value="Thioredoxin_CS"/>
</dbReference>
<dbReference type="SUPFAM" id="SSF52833">
    <property type="entry name" value="Thioredoxin-like"/>
    <property type="match status" value="1"/>
</dbReference>
<dbReference type="PANTHER" id="PTHR42852:SF17">
    <property type="entry name" value="THIOREDOXIN-LIKE PROTEIN HI_1115"/>
    <property type="match status" value="1"/>
</dbReference>
<dbReference type="Gene3D" id="3.40.30.10">
    <property type="entry name" value="Glutaredoxin"/>
    <property type="match status" value="1"/>
</dbReference>
<keyword evidence="1" id="KW-0676">Redox-active center</keyword>
<evidence type="ECO:0000259" key="3">
    <source>
        <dbReference type="PROSITE" id="PS51352"/>
    </source>
</evidence>
<dbReference type="AlphaFoldDB" id="A0A657PZ07"/>
<dbReference type="EMBL" id="PQCO01000203">
    <property type="protein sequence ID" value="PUE01329.1"/>
    <property type="molecule type" value="Genomic_DNA"/>
</dbReference>
<comment type="caution">
    <text evidence="4">The sequence shown here is derived from an EMBL/GenBank/DDBJ whole genome shotgun (WGS) entry which is preliminary data.</text>
</comment>
<evidence type="ECO:0000313" key="5">
    <source>
        <dbReference type="Proteomes" id="UP000250928"/>
    </source>
</evidence>
<dbReference type="InterPro" id="IPR050553">
    <property type="entry name" value="Thioredoxin_ResA/DsbE_sf"/>
</dbReference>
<dbReference type="GO" id="GO:0016209">
    <property type="term" value="F:antioxidant activity"/>
    <property type="evidence" value="ECO:0007669"/>
    <property type="project" value="InterPro"/>
</dbReference>
<dbReference type="Pfam" id="PF00578">
    <property type="entry name" value="AhpC-TSA"/>
    <property type="match status" value="1"/>
</dbReference>
<proteinExistence type="predicted"/>
<feature type="signal peptide" evidence="2">
    <location>
        <begin position="1"/>
        <end position="22"/>
    </location>
</feature>
<gene>
    <name evidence="4" type="ORF">C3L24_08160</name>
</gene>
<evidence type="ECO:0000256" key="2">
    <source>
        <dbReference type="SAM" id="SignalP"/>
    </source>
</evidence>
<reference evidence="4 5" key="1">
    <citation type="submission" date="2018-01" db="EMBL/GenBank/DDBJ databases">
        <title>Novel co-symbiosis in the lucinid bivalve Phacoides pectinatus.</title>
        <authorList>
            <person name="Lim S.J."/>
            <person name="Davis B.G."/>
            <person name="Gill D.E."/>
            <person name="Engel A.S."/>
            <person name="Anderson L.C."/>
            <person name="Campbell B.J."/>
        </authorList>
    </citation>
    <scope>NUCLEOTIDE SEQUENCE [LARGE SCALE GENOMIC DNA]</scope>
    <source>
        <strain evidence="4">N3_P5</strain>
    </source>
</reference>
<dbReference type="PANTHER" id="PTHR42852">
    <property type="entry name" value="THIOL:DISULFIDE INTERCHANGE PROTEIN DSBE"/>
    <property type="match status" value="1"/>
</dbReference>
<evidence type="ECO:0000313" key="4">
    <source>
        <dbReference type="EMBL" id="PUE01329.1"/>
    </source>
</evidence>
<evidence type="ECO:0000256" key="1">
    <source>
        <dbReference type="ARBA" id="ARBA00023284"/>
    </source>
</evidence>
<organism evidence="4 5">
    <name type="scientific">Candidatus Sedimenticola endophacoides</name>
    <dbReference type="NCBI Taxonomy" id="2548426"/>
    <lineage>
        <taxon>Bacteria</taxon>
        <taxon>Pseudomonadati</taxon>
        <taxon>Pseudomonadota</taxon>
        <taxon>Gammaproteobacteria</taxon>
        <taxon>Chromatiales</taxon>
        <taxon>Sedimenticolaceae</taxon>
        <taxon>Sedimenticola</taxon>
    </lineage>
</organism>
<name>A0A657PZ07_9GAMM</name>
<feature type="chain" id="PRO_5030148153" evidence="2">
    <location>
        <begin position="23"/>
        <end position="188"/>
    </location>
</feature>
<dbReference type="PROSITE" id="PS00194">
    <property type="entry name" value="THIOREDOXIN_1"/>
    <property type="match status" value="1"/>
</dbReference>
<protein>
    <submittedName>
        <fullName evidence="4">TlpA family protein disulfide reductase</fullName>
    </submittedName>
</protein>
<dbReference type="PROSITE" id="PS51352">
    <property type="entry name" value="THIOREDOXIN_2"/>
    <property type="match status" value="1"/>
</dbReference>
<dbReference type="CDD" id="cd02966">
    <property type="entry name" value="TlpA_like_family"/>
    <property type="match status" value="1"/>
</dbReference>
<dbReference type="InterPro" id="IPR036249">
    <property type="entry name" value="Thioredoxin-like_sf"/>
</dbReference>
<accession>A0A657PZ07</accession>
<dbReference type="InterPro" id="IPR013766">
    <property type="entry name" value="Thioredoxin_domain"/>
</dbReference>